<dbReference type="PRINTS" id="PR00954">
    <property type="entry name" value="FLGMOTORFLIG"/>
</dbReference>
<dbReference type="Pfam" id="PF14842">
    <property type="entry name" value="FliG_N"/>
    <property type="match status" value="1"/>
</dbReference>
<feature type="domain" description="Flagellar motor switch protein FliG N-terminal" evidence="14">
    <location>
        <begin position="9"/>
        <end position="110"/>
    </location>
</feature>
<evidence type="ECO:0000256" key="5">
    <source>
        <dbReference type="ARBA" id="ARBA00022475"/>
    </source>
</evidence>
<keyword evidence="7 11" id="KW-0283">Flagellar rotation</keyword>
<evidence type="ECO:0000256" key="7">
    <source>
        <dbReference type="ARBA" id="ARBA00022779"/>
    </source>
</evidence>
<evidence type="ECO:0000256" key="9">
    <source>
        <dbReference type="ARBA" id="ARBA00023143"/>
    </source>
</evidence>
<comment type="similarity">
    <text evidence="3 11">Belongs to the FliG family.</text>
</comment>
<reference evidence="15" key="1">
    <citation type="submission" date="2020-10" db="EMBL/GenBank/DDBJ databases">
        <title>Bacterium isolated from coastal waters sediment.</title>
        <authorList>
            <person name="Chen R.-J."/>
            <person name="Lu D.-C."/>
            <person name="Zhu K.-L."/>
            <person name="Du Z.-J."/>
        </authorList>
    </citation>
    <scope>NUCLEOTIDE SEQUENCE</scope>
    <source>
        <strain evidence="15">N1Y112</strain>
    </source>
</reference>
<dbReference type="Proteomes" id="UP000640333">
    <property type="component" value="Unassembled WGS sequence"/>
</dbReference>
<evidence type="ECO:0000256" key="2">
    <source>
        <dbReference type="ARBA" id="ARBA00004515"/>
    </source>
</evidence>
<evidence type="ECO:0000259" key="12">
    <source>
        <dbReference type="Pfam" id="PF01706"/>
    </source>
</evidence>
<evidence type="ECO:0000256" key="3">
    <source>
        <dbReference type="ARBA" id="ARBA00010299"/>
    </source>
</evidence>
<dbReference type="Pfam" id="PF01706">
    <property type="entry name" value="FliG_C"/>
    <property type="match status" value="1"/>
</dbReference>
<dbReference type="GO" id="GO:0009425">
    <property type="term" value="C:bacterial-type flagellum basal body"/>
    <property type="evidence" value="ECO:0007669"/>
    <property type="project" value="UniProtKB-SubCell"/>
</dbReference>
<comment type="caution">
    <text evidence="15">The sequence shown here is derived from an EMBL/GenBank/DDBJ whole genome shotgun (WGS) entry which is preliminary data.</text>
</comment>
<accession>A0A8J7K649</accession>
<evidence type="ECO:0000256" key="1">
    <source>
        <dbReference type="ARBA" id="ARBA00004117"/>
    </source>
</evidence>
<keyword evidence="6 11" id="KW-0145">Chemotaxis</keyword>
<evidence type="ECO:0000256" key="8">
    <source>
        <dbReference type="ARBA" id="ARBA00023136"/>
    </source>
</evidence>
<gene>
    <name evidence="15" type="primary">fliG</name>
    <name evidence="15" type="ORF">IOQ59_03835</name>
</gene>
<dbReference type="PANTHER" id="PTHR30534">
    <property type="entry name" value="FLAGELLAR MOTOR SWITCH PROTEIN FLIG"/>
    <property type="match status" value="1"/>
</dbReference>
<feature type="domain" description="Flagellar motor switch protein FliG middle" evidence="13">
    <location>
        <begin position="120"/>
        <end position="190"/>
    </location>
</feature>
<dbReference type="Pfam" id="PF14841">
    <property type="entry name" value="FliG_M"/>
    <property type="match status" value="1"/>
</dbReference>
<keyword evidence="5 11" id="KW-1003">Cell membrane</keyword>
<dbReference type="InterPro" id="IPR011002">
    <property type="entry name" value="FliG_a-hlx"/>
</dbReference>
<evidence type="ECO:0000313" key="16">
    <source>
        <dbReference type="Proteomes" id="UP000640333"/>
    </source>
</evidence>
<dbReference type="Gene3D" id="1.10.220.30">
    <property type="match status" value="3"/>
</dbReference>
<evidence type="ECO:0000256" key="6">
    <source>
        <dbReference type="ARBA" id="ARBA00022500"/>
    </source>
</evidence>
<dbReference type="SUPFAM" id="SSF48029">
    <property type="entry name" value="FliG"/>
    <property type="match status" value="2"/>
</dbReference>
<proteinExistence type="inferred from homology"/>
<dbReference type="FunFam" id="1.10.220.30:FF:000001">
    <property type="entry name" value="Flagellar motor switch protein FliG"/>
    <property type="match status" value="1"/>
</dbReference>
<feature type="domain" description="Flagellar motor switch protein FliG C-terminal" evidence="12">
    <location>
        <begin position="224"/>
        <end position="330"/>
    </location>
</feature>
<keyword evidence="8 11" id="KW-0472">Membrane</keyword>
<dbReference type="InterPro" id="IPR000090">
    <property type="entry name" value="Flg_Motor_Flig"/>
</dbReference>
<evidence type="ECO:0000256" key="11">
    <source>
        <dbReference type="PIRNR" id="PIRNR003161"/>
    </source>
</evidence>
<evidence type="ECO:0000256" key="10">
    <source>
        <dbReference type="ARBA" id="ARBA00025598"/>
    </source>
</evidence>
<dbReference type="RefSeq" id="WP_193951942.1">
    <property type="nucleotide sequence ID" value="NZ_JADEYS010000003.1"/>
</dbReference>
<dbReference type="PIRSF" id="PIRSF003161">
    <property type="entry name" value="FliG"/>
    <property type="match status" value="1"/>
</dbReference>
<dbReference type="InterPro" id="IPR023087">
    <property type="entry name" value="Flg_Motor_Flig_C"/>
</dbReference>
<keyword evidence="15" id="KW-0282">Flagellum</keyword>
<keyword evidence="15" id="KW-0966">Cell projection</keyword>
<name>A0A8J7K649_9GAMM</name>
<protein>
    <recommendedName>
        <fullName evidence="4 11">Flagellar motor switch protein FliG</fullName>
    </recommendedName>
</protein>
<evidence type="ECO:0000313" key="15">
    <source>
        <dbReference type="EMBL" id="MBE9396386.1"/>
    </source>
</evidence>
<dbReference type="GO" id="GO:0071973">
    <property type="term" value="P:bacterial-type flagellum-dependent cell motility"/>
    <property type="evidence" value="ECO:0007669"/>
    <property type="project" value="InterPro"/>
</dbReference>
<dbReference type="AlphaFoldDB" id="A0A8J7K649"/>
<comment type="subcellular location">
    <subcellularLocation>
        <location evidence="1 11">Bacterial flagellum basal body</location>
    </subcellularLocation>
    <subcellularLocation>
        <location evidence="2 11">Cell inner membrane</location>
        <topology evidence="2 11">Peripheral membrane protein</topology>
        <orientation evidence="2 11">Cytoplasmic side</orientation>
    </subcellularLocation>
</comment>
<evidence type="ECO:0000259" key="14">
    <source>
        <dbReference type="Pfam" id="PF14842"/>
    </source>
</evidence>
<dbReference type="GO" id="GO:0005886">
    <property type="term" value="C:plasma membrane"/>
    <property type="evidence" value="ECO:0007669"/>
    <property type="project" value="UniProtKB-SubCell"/>
</dbReference>
<dbReference type="InterPro" id="IPR028263">
    <property type="entry name" value="FliG_N"/>
</dbReference>
<sequence>MSDETLDGELTNLDKAAILLISLGESDAAEILKHLGPKQVQSIGQAMAALDNIPQSKVESVVTDFLGLLGDQTGIGINNDAYIRAMLNEALGEEKAKTLLDRILISKNTSGLDTLRWMEPRQIAEIIHYEHPQIQAVIISYLEPDVAAAVLSFFDEKVRLDIVMRVASLDSIQPVALQELNDILERQLTGGGGTNTVSNLGGVESAASIMNFIDSNIEAEVMDGIKEADEIMANKISDMMFVFENLIDVEDRGIQAILREVSTDVLVLALKGADTALQEKIFRNMSKRAAELLRDDLEAKGPVRVSEVEEAQRDVLSTARRLADEGEILLGGGGDEMI</sequence>
<dbReference type="InterPro" id="IPR032779">
    <property type="entry name" value="FliG_M"/>
</dbReference>
<dbReference type="GO" id="GO:0006935">
    <property type="term" value="P:chemotaxis"/>
    <property type="evidence" value="ECO:0007669"/>
    <property type="project" value="UniProtKB-KW"/>
</dbReference>
<comment type="function">
    <text evidence="10 11">FliG is one of three proteins (FliG, FliN, FliM) that forms the rotor-mounted switch complex (C ring), located at the base of the basal body. This complex interacts with the CheY and CheZ chemotaxis proteins, in addition to contacting components of the motor that determine the direction of flagellar rotation.</text>
</comment>
<dbReference type="GO" id="GO:0003774">
    <property type="term" value="F:cytoskeletal motor activity"/>
    <property type="evidence" value="ECO:0007669"/>
    <property type="project" value="InterPro"/>
</dbReference>
<evidence type="ECO:0000259" key="13">
    <source>
        <dbReference type="Pfam" id="PF14841"/>
    </source>
</evidence>
<dbReference type="PANTHER" id="PTHR30534:SF0">
    <property type="entry name" value="FLAGELLAR MOTOR SWITCH PROTEIN FLIG"/>
    <property type="match status" value="1"/>
</dbReference>
<organism evidence="15 16">
    <name type="scientific">Pontibacterium sinense</name>
    <dbReference type="NCBI Taxonomy" id="2781979"/>
    <lineage>
        <taxon>Bacteria</taxon>
        <taxon>Pseudomonadati</taxon>
        <taxon>Pseudomonadota</taxon>
        <taxon>Gammaproteobacteria</taxon>
        <taxon>Oceanospirillales</taxon>
        <taxon>Oceanospirillaceae</taxon>
        <taxon>Pontibacterium</taxon>
    </lineage>
</organism>
<keyword evidence="15" id="KW-0969">Cilium</keyword>
<keyword evidence="9 11" id="KW-0975">Bacterial flagellum</keyword>
<keyword evidence="16" id="KW-1185">Reference proteome</keyword>
<evidence type="ECO:0000256" key="4">
    <source>
        <dbReference type="ARBA" id="ARBA00021870"/>
    </source>
</evidence>
<dbReference type="EMBL" id="JADEYS010000003">
    <property type="protein sequence ID" value="MBE9396386.1"/>
    <property type="molecule type" value="Genomic_DNA"/>
</dbReference>
<keyword evidence="11" id="KW-0997">Cell inner membrane</keyword>
<dbReference type="NCBIfam" id="TIGR00207">
    <property type="entry name" value="fliG"/>
    <property type="match status" value="1"/>
</dbReference>